<dbReference type="Proteomes" id="UP000324897">
    <property type="component" value="Chromosome 5"/>
</dbReference>
<accession>A0A5J9WE71</accession>
<dbReference type="EMBL" id="RWGY01000004">
    <property type="protein sequence ID" value="TVU46498.1"/>
    <property type="molecule type" value="Genomic_DNA"/>
</dbReference>
<dbReference type="AlphaFoldDB" id="A0A5J9WE71"/>
<keyword evidence="3" id="KW-1185">Reference proteome</keyword>
<evidence type="ECO:0000313" key="2">
    <source>
        <dbReference type="EMBL" id="TVU46498.1"/>
    </source>
</evidence>
<sequence>MAVVGVLTPSSSFSPLRLFVSFRCVVLLCHLHRATSPAAVRTLRRPCSAQTELCLPCQVRSRDGNKPRQPSLPASSSPARRPVTRATTSPACLPNFRPFTERRPSSLLSGPFAEPEAPWPSSSTSGRDRGGRVAIIVPDPSWLQPSVRPSPPLSFPPRWIFRCWWWQLRPEEIDHDCFIADGMTAWLLIRGILSLLLSIHIFPGVLHELAVDAVLRDVTDLVEVATNDGNDSQGLDVSFSCPYLRWEPRVRIDYCIPQASH</sequence>
<reference evidence="2 3" key="1">
    <citation type="journal article" date="2019" name="Sci. Rep.">
        <title>A high-quality genome of Eragrostis curvula grass provides insights into Poaceae evolution and supports new strategies to enhance forage quality.</title>
        <authorList>
            <person name="Carballo J."/>
            <person name="Santos B.A.C.M."/>
            <person name="Zappacosta D."/>
            <person name="Garbus I."/>
            <person name="Selva J.P."/>
            <person name="Gallo C.A."/>
            <person name="Diaz A."/>
            <person name="Albertini E."/>
            <person name="Caccamo M."/>
            <person name="Echenique V."/>
        </authorList>
    </citation>
    <scope>NUCLEOTIDE SEQUENCE [LARGE SCALE GENOMIC DNA]</scope>
    <source>
        <strain evidence="3">cv. Victoria</strain>
        <tissue evidence="2">Leaf</tissue>
    </source>
</reference>
<comment type="caution">
    <text evidence="2">The sequence shown here is derived from an EMBL/GenBank/DDBJ whole genome shotgun (WGS) entry which is preliminary data.</text>
</comment>
<organism evidence="2 3">
    <name type="scientific">Eragrostis curvula</name>
    <name type="common">weeping love grass</name>
    <dbReference type="NCBI Taxonomy" id="38414"/>
    <lineage>
        <taxon>Eukaryota</taxon>
        <taxon>Viridiplantae</taxon>
        <taxon>Streptophyta</taxon>
        <taxon>Embryophyta</taxon>
        <taxon>Tracheophyta</taxon>
        <taxon>Spermatophyta</taxon>
        <taxon>Magnoliopsida</taxon>
        <taxon>Liliopsida</taxon>
        <taxon>Poales</taxon>
        <taxon>Poaceae</taxon>
        <taxon>PACMAD clade</taxon>
        <taxon>Chloridoideae</taxon>
        <taxon>Eragrostideae</taxon>
        <taxon>Eragrostidinae</taxon>
        <taxon>Eragrostis</taxon>
    </lineage>
</organism>
<proteinExistence type="predicted"/>
<protein>
    <submittedName>
        <fullName evidence="2">Uncharacterized protein</fullName>
    </submittedName>
</protein>
<feature type="region of interest" description="Disordered" evidence="1">
    <location>
        <begin position="110"/>
        <end position="130"/>
    </location>
</feature>
<gene>
    <name evidence="2" type="ORF">EJB05_06038</name>
</gene>
<feature type="non-terminal residue" evidence="2">
    <location>
        <position position="1"/>
    </location>
</feature>
<feature type="non-terminal residue" evidence="2">
    <location>
        <position position="261"/>
    </location>
</feature>
<feature type="region of interest" description="Disordered" evidence="1">
    <location>
        <begin position="60"/>
        <end position="98"/>
    </location>
</feature>
<evidence type="ECO:0000256" key="1">
    <source>
        <dbReference type="SAM" id="MobiDB-lite"/>
    </source>
</evidence>
<feature type="compositionally biased region" description="Low complexity" evidence="1">
    <location>
        <begin position="67"/>
        <end position="86"/>
    </location>
</feature>
<evidence type="ECO:0000313" key="3">
    <source>
        <dbReference type="Proteomes" id="UP000324897"/>
    </source>
</evidence>
<name>A0A5J9WE71_9POAL</name>
<dbReference type="Gramene" id="TVU46498">
    <property type="protein sequence ID" value="TVU46498"/>
    <property type="gene ID" value="EJB05_06038"/>
</dbReference>